<keyword evidence="5" id="KW-0539">Nucleus</keyword>
<evidence type="ECO:0000313" key="8">
    <source>
        <dbReference type="EMBL" id="CEJ80241.1"/>
    </source>
</evidence>
<evidence type="ECO:0000256" key="1">
    <source>
        <dbReference type="ARBA" id="ARBA00004604"/>
    </source>
</evidence>
<dbReference type="Pfam" id="PF00400">
    <property type="entry name" value="WD40"/>
    <property type="match status" value="3"/>
</dbReference>
<protein>
    <recommendedName>
        <fullName evidence="7">U3 small nucleolar RNA-associated protein 15 C-terminal domain-containing protein</fullName>
    </recommendedName>
</protein>
<gene>
    <name evidence="8" type="ORF">VHEMI00438</name>
</gene>
<dbReference type="InterPro" id="IPR019775">
    <property type="entry name" value="WD40_repeat_CS"/>
</dbReference>
<feature type="domain" description="U3 small nucleolar RNA-associated protein 15 C-terminal" evidence="7">
    <location>
        <begin position="375"/>
        <end position="522"/>
    </location>
</feature>
<dbReference type="PRINTS" id="PR00320">
    <property type="entry name" value="GPROTEINBRPT"/>
</dbReference>
<dbReference type="PROSITE" id="PS50294">
    <property type="entry name" value="WD_REPEATS_REGION"/>
    <property type="match status" value="3"/>
</dbReference>
<organism evidence="8 9">
    <name type="scientific">[Torrubiella] hemipterigena</name>
    <dbReference type="NCBI Taxonomy" id="1531966"/>
    <lineage>
        <taxon>Eukaryota</taxon>
        <taxon>Fungi</taxon>
        <taxon>Dikarya</taxon>
        <taxon>Ascomycota</taxon>
        <taxon>Pezizomycotina</taxon>
        <taxon>Sordariomycetes</taxon>
        <taxon>Hypocreomycetidae</taxon>
        <taxon>Hypocreales</taxon>
        <taxon>Clavicipitaceae</taxon>
        <taxon>Clavicipitaceae incertae sedis</taxon>
        <taxon>'Torrubiella' clade</taxon>
    </lineage>
</organism>
<dbReference type="Proteomes" id="UP000039046">
    <property type="component" value="Unassembled WGS sequence"/>
</dbReference>
<dbReference type="OrthoDB" id="5244761at2759"/>
<dbReference type="PANTHER" id="PTHR19924">
    <property type="entry name" value="UTP15 U3 SMALL NUCLEOLAR RNA-ASSOCIATED PROTEIN 15 FAMILY MEMBER"/>
    <property type="match status" value="1"/>
</dbReference>
<evidence type="ECO:0000256" key="4">
    <source>
        <dbReference type="ARBA" id="ARBA00022737"/>
    </source>
</evidence>
<keyword evidence="4" id="KW-0677">Repeat</keyword>
<dbReference type="Pfam" id="PF09384">
    <property type="entry name" value="UTP15_C"/>
    <property type="match status" value="1"/>
</dbReference>
<dbReference type="STRING" id="1531966.A0A0A1SQF3"/>
<keyword evidence="2" id="KW-0698">rRNA processing</keyword>
<dbReference type="InterPro" id="IPR036322">
    <property type="entry name" value="WD40_repeat_dom_sf"/>
</dbReference>
<evidence type="ECO:0000256" key="3">
    <source>
        <dbReference type="ARBA" id="ARBA00022574"/>
    </source>
</evidence>
<dbReference type="PROSITE" id="PS00678">
    <property type="entry name" value="WD_REPEATS_1"/>
    <property type="match status" value="1"/>
</dbReference>
<dbReference type="PANTHER" id="PTHR19924:SF26">
    <property type="entry name" value="U3 SMALL NUCLEOLAR RNA-ASSOCIATED PROTEIN 15 HOMOLOG"/>
    <property type="match status" value="1"/>
</dbReference>
<dbReference type="SMART" id="SM00320">
    <property type="entry name" value="WD40"/>
    <property type="match status" value="5"/>
</dbReference>
<feature type="repeat" description="WD" evidence="6">
    <location>
        <begin position="247"/>
        <end position="288"/>
    </location>
</feature>
<feature type="repeat" description="WD" evidence="6">
    <location>
        <begin position="161"/>
        <end position="195"/>
    </location>
</feature>
<evidence type="ECO:0000256" key="5">
    <source>
        <dbReference type="ARBA" id="ARBA00023242"/>
    </source>
</evidence>
<sequence length="527" mass="58474">MAAQVGPLQQVKLASGPAPITAEQRYWRTFKNQLVIPSPTTYPVTHISSNNDSFAVTTGTRVQIFSTKTRKLLKTITRFSDVARSGEIRQDGNALVAGDDSGRMQVFQANTRSILRTWLTHKQPVWVTKFSPSNQTHLLSASDDRTVRLWDLTNNDPLTTFTGHQDYVRSASYLSGTMSNMIVSGSYDSTVKIWDPRIGHSAPIMTFKHAAPIEAVLPLSTATTIAAASGENITILDLIAAKPLTIITNHQKTVTSLSLASNGQRLVSGGLDGHVKVFETTGWNAVNTIKYPSPILSAKVIATGDENDAVDRHLAVGMQSGMLSVRTRLTGHEANREKQREKEMEALVAGRIQEHDAKKNKRKRRIEASSRLDLAGEGADVTIANDRTGKKKERVWQADLRHGRYAEALDYVVDRTKPDYSPMSALTLLLALRHRGAMRDALVDRNEFTLLPIIQWLGIHVCDPHYVSVCVEACLHVTELYSEYADANEDLERGFRMLRRRVEQETERAQVALLTGSMLESLSYGET</sequence>
<dbReference type="InterPro" id="IPR020472">
    <property type="entry name" value="WD40_PAC1"/>
</dbReference>
<comment type="subcellular location">
    <subcellularLocation>
        <location evidence="1">Nucleus</location>
        <location evidence="1">Nucleolus</location>
    </subcellularLocation>
</comment>
<dbReference type="SUPFAM" id="SSF50978">
    <property type="entry name" value="WD40 repeat-like"/>
    <property type="match status" value="1"/>
</dbReference>
<dbReference type="Gene3D" id="2.130.10.10">
    <property type="entry name" value="YVTN repeat-like/Quinoprotein amine dehydrogenase"/>
    <property type="match status" value="2"/>
</dbReference>
<feature type="repeat" description="WD" evidence="6">
    <location>
        <begin position="118"/>
        <end position="160"/>
    </location>
</feature>
<keyword evidence="9" id="KW-1185">Reference proteome</keyword>
<dbReference type="InterPro" id="IPR001680">
    <property type="entry name" value="WD40_rpt"/>
</dbReference>
<dbReference type="EMBL" id="CDHN01000001">
    <property type="protein sequence ID" value="CEJ80241.1"/>
    <property type="molecule type" value="Genomic_DNA"/>
</dbReference>
<name>A0A0A1SQF3_9HYPO</name>
<reference evidence="8 9" key="1">
    <citation type="journal article" date="2015" name="Genome Announc.">
        <title>Draft Genome Sequence and Gene Annotation of the Entomopathogenic Fungus Verticillium hemipterigenum.</title>
        <authorList>
            <person name="Horn F."/>
            <person name="Habel A."/>
            <person name="Scharf D.H."/>
            <person name="Dworschak J."/>
            <person name="Brakhage A.A."/>
            <person name="Guthke R."/>
            <person name="Hertweck C."/>
            <person name="Linde J."/>
        </authorList>
    </citation>
    <scope>NUCLEOTIDE SEQUENCE [LARGE SCALE GENOMIC DNA]</scope>
</reference>
<evidence type="ECO:0000313" key="9">
    <source>
        <dbReference type="Proteomes" id="UP000039046"/>
    </source>
</evidence>
<accession>A0A0A1SQF3</accession>
<proteinExistence type="predicted"/>
<dbReference type="InterPro" id="IPR018983">
    <property type="entry name" value="U3_snoRNA-assocProt_15_C"/>
</dbReference>
<dbReference type="GO" id="GO:0005730">
    <property type="term" value="C:nucleolus"/>
    <property type="evidence" value="ECO:0007669"/>
    <property type="project" value="UniProtKB-SubCell"/>
</dbReference>
<keyword evidence="3 6" id="KW-0853">WD repeat</keyword>
<evidence type="ECO:0000256" key="6">
    <source>
        <dbReference type="PROSITE-ProRule" id="PRU00221"/>
    </source>
</evidence>
<dbReference type="GO" id="GO:0006364">
    <property type="term" value="P:rRNA processing"/>
    <property type="evidence" value="ECO:0007669"/>
    <property type="project" value="UniProtKB-KW"/>
</dbReference>
<dbReference type="AlphaFoldDB" id="A0A0A1SQF3"/>
<evidence type="ECO:0000259" key="7">
    <source>
        <dbReference type="Pfam" id="PF09384"/>
    </source>
</evidence>
<evidence type="ECO:0000256" key="2">
    <source>
        <dbReference type="ARBA" id="ARBA00022552"/>
    </source>
</evidence>
<dbReference type="PROSITE" id="PS50082">
    <property type="entry name" value="WD_REPEATS_2"/>
    <property type="match status" value="3"/>
</dbReference>
<dbReference type="GO" id="GO:0045943">
    <property type="term" value="P:positive regulation of transcription by RNA polymerase I"/>
    <property type="evidence" value="ECO:0007669"/>
    <property type="project" value="TreeGrafter"/>
</dbReference>
<dbReference type="InterPro" id="IPR015943">
    <property type="entry name" value="WD40/YVTN_repeat-like_dom_sf"/>
</dbReference>
<dbReference type="HOGENOM" id="CLU_021102_2_1_1"/>